<dbReference type="Pfam" id="PF17761">
    <property type="entry name" value="DUF1016_N"/>
    <property type="match status" value="1"/>
</dbReference>
<sequence length="126" mass="14635">MSQLIPNSDYADLISRIATVYTTGQRTAMQSAQRTLLLTYWQIGQTIIEFEQGGQARADYGSQLITRLSRDLSHQFGKGFDRSNLIYMRLLYRKYANMAVLSHQLTWAHYVELVKMRHDLVDNEDD</sequence>
<proteinExistence type="predicted"/>
<dbReference type="Proteomes" id="UP000664795">
    <property type="component" value="Unassembled WGS sequence"/>
</dbReference>
<accession>A0A939GB54</accession>
<evidence type="ECO:0000259" key="1">
    <source>
        <dbReference type="Pfam" id="PF17761"/>
    </source>
</evidence>
<dbReference type="RefSeq" id="WP_207337592.1">
    <property type="nucleotide sequence ID" value="NZ_JAFMYU010000021.1"/>
</dbReference>
<dbReference type="PANTHER" id="PTHR30547">
    <property type="entry name" value="UNCHARACTERIZED PROTEIN YHCG-RELATED"/>
    <property type="match status" value="1"/>
</dbReference>
<reference evidence="2 3" key="1">
    <citation type="submission" date="2021-03" db="EMBL/GenBank/DDBJ databases">
        <title>Fibrella sp. HMF5036 genome sequencing and assembly.</title>
        <authorList>
            <person name="Kang H."/>
            <person name="Kim H."/>
            <person name="Bae S."/>
            <person name="Joh K."/>
        </authorList>
    </citation>
    <scope>NUCLEOTIDE SEQUENCE [LARGE SCALE GENOMIC DNA]</scope>
    <source>
        <strain evidence="2 3">HMF5036</strain>
    </source>
</reference>
<feature type="domain" description="YhcG N-terminal" evidence="1">
    <location>
        <begin position="18"/>
        <end position="119"/>
    </location>
</feature>
<evidence type="ECO:0000313" key="2">
    <source>
        <dbReference type="EMBL" id="MBO0933630.1"/>
    </source>
</evidence>
<evidence type="ECO:0000313" key="3">
    <source>
        <dbReference type="Proteomes" id="UP000664795"/>
    </source>
</evidence>
<comment type="caution">
    <text evidence="2">The sequence shown here is derived from an EMBL/GenBank/DDBJ whole genome shotgun (WGS) entry which is preliminary data.</text>
</comment>
<dbReference type="PANTHER" id="PTHR30547:SF5">
    <property type="entry name" value="NUCLEASE YHCG-RELATED"/>
    <property type="match status" value="1"/>
</dbReference>
<dbReference type="InterPro" id="IPR053148">
    <property type="entry name" value="PD-DEXK-like_domain"/>
</dbReference>
<organism evidence="2 3">
    <name type="scientific">Fibrella aquatilis</name>
    <dbReference type="NCBI Taxonomy" id="2817059"/>
    <lineage>
        <taxon>Bacteria</taxon>
        <taxon>Pseudomonadati</taxon>
        <taxon>Bacteroidota</taxon>
        <taxon>Cytophagia</taxon>
        <taxon>Cytophagales</taxon>
        <taxon>Spirosomataceae</taxon>
        <taxon>Fibrella</taxon>
    </lineage>
</organism>
<name>A0A939GB54_9BACT</name>
<protein>
    <recommendedName>
        <fullName evidence="1">YhcG N-terminal domain-containing protein</fullName>
    </recommendedName>
</protein>
<gene>
    <name evidence="2" type="ORF">J2I48_21655</name>
</gene>
<dbReference type="InterPro" id="IPR041527">
    <property type="entry name" value="YhcG_N"/>
</dbReference>
<keyword evidence="3" id="KW-1185">Reference proteome</keyword>
<dbReference type="AlphaFoldDB" id="A0A939GB54"/>
<dbReference type="EMBL" id="JAFMYU010000021">
    <property type="protein sequence ID" value="MBO0933630.1"/>
    <property type="molecule type" value="Genomic_DNA"/>
</dbReference>